<organism evidence="1 2">
    <name type="scientific">Methylobacterium indicum</name>
    <dbReference type="NCBI Taxonomy" id="1775910"/>
    <lineage>
        <taxon>Bacteria</taxon>
        <taxon>Pseudomonadati</taxon>
        <taxon>Pseudomonadota</taxon>
        <taxon>Alphaproteobacteria</taxon>
        <taxon>Hyphomicrobiales</taxon>
        <taxon>Methylobacteriaceae</taxon>
        <taxon>Methylobacterium</taxon>
    </lineage>
</organism>
<name>A0A8H8WSK5_9HYPH</name>
<dbReference type="AlphaFoldDB" id="A0A8H8WSK5"/>
<accession>A0A8H8WSK5</accession>
<dbReference type="Proteomes" id="UP000663508">
    <property type="component" value="Chromosome"/>
</dbReference>
<dbReference type="GO" id="GO:0019068">
    <property type="term" value="P:virion assembly"/>
    <property type="evidence" value="ECO:0007669"/>
    <property type="project" value="InterPro"/>
</dbReference>
<dbReference type="RefSeq" id="WP_207182608.1">
    <property type="nucleotide sequence ID" value="NZ_AP024145.1"/>
</dbReference>
<dbReference type="EMBL" id="AP024145">
    <property type="protein sequence ID" value="BCM83594.1"/>
    <property type="molecule type" value="Genomic_DNA"/>
</dbReference>
<dbReference type="Pfam" id="PF05354">
    <property type="entry name" value="Phage_attach"/>
    <property type="match status" value="1"/>
</dbReference>
<protein>
    <submittedName>
        <fullName evidence="1">Uncharacterized protein</fullName>
    </submittedName>
</protein>
<evidence type="ECO:0000313" key="1">
    <source>
        <dbReference type="EMBL" id="BCM83594.1"/>
    </source>
</evidence>
<reference evidence="1" key="1">
    <citation type="submission" date="2020-11" db="EMBL/GenBank/DDBJ databases">
        <title>Complete genome sequence of a novel pathogenic Methylobacterium strain isolated from rice in Vietnam.</title>
        <authorList>
            <person name="Lai K."/>
            <person name="Okazaki S."/>
            <person name="Higashi K."/>
            <person name="Mori H."/>
            <person name="Toyoda A."/>
            <person name="Kurokawa K."/>
        </authorList>
    </citation>
    <scope>NUCLEOTIDE SEQUENCE</scope>
    <source>
        <strain evidence="1">VL1</strain>
    </source>
</reference>
<gene>
    <name evidence="1" type="ORF">mvi_20550</name>
</gene>
<dbReference type="InterPro" id="IPR008018">
    <property type="entry name" value="Phage_tail_attach_FII"/>
</dbReference>
<proteinExistence type="predicted"/>
<dbReference type="KEGG" id="mind:mvi_20550"/>
<dbReference type="InterPro" id="IPR053734">
    <property type="entry name" value="Phage_Head-Tail_Connect_sf"/>
</dbReference>
<sequence length="120" mass="12731">MSGFTYGDSGPTAEVAEALLEVYGTEARYRPKAGGAPLDITVIFRGPRRTATATANGRTEKAKVSGPFVRVPRHVLADARQGDTVDVAGHSWTVAQPPDDDGAVWVILPLQGPIPREPLP</sequence>
<dbReference type="Gene3D" id="2.40.10.180">
    <property type="entry name" value="Phage tail proteins"/>
    <property type="match status" value="1"/>
</dbReference>
<evidence type="ECO:0000313" key="2">
    <source>
        <dbReference type="Proteomes" id="UP000663508"/>
    </source>
</evidence>